<organism evidence="7 9">
    <name type="scientific">Ostreococcus tauri</name>
    <name type="common">Marine green alga</name>
    <dbReference type="NCBI Taxonomy" id="70448"/>
    <lineage>
        <taxon>Eukaryota</taxon>
        <taxon>Viridiplantae</taxon>
        <taxon>Chlorophyta</taxon>
        <taxon>Mamiellophyceae</taxon>
        <taxon>Mamiellales</taxon>
        <taxon>Bathycoccaceae</taxon>
        <taxon>Ostreococcus</taxon>
    </lineage>
</organism>
<reference evidence="8" key="3">
    <citation type="submission" date="2017-04" db="EMBL/GenBank/DDBJ databases">
        <title>Population genomics of picophytoplankton unveils novel chromosome hypervariability.</title>
        <authorList>
            <consortium name="DOE Joint Genome Institute"/>
            <person name="Blanc-Mathieu R."/>
            <person name="Krasovec M."/>
            <person name="Hebrard M."/>
            <person name="Yau S."/>
            <person name="Desgranges E."/>
            <person name="Martin J."/>
            <person name="Schackwitz W."/>
            <person name="Kuo A."/>
            <person name="Salin G."/>
            <person name="Donnadieu C."/>
            <person name="Desdevises Y."/>
            <person name="Sanchez-Ferandin S."/>
            <person name="Moreau H."/>
            <person name="Rivals E."/>
            <person name="Grigoriev I.V."/>
            <person name="Grimsley N."/>
            <person name="Eyre-Walker A."/>
            <person name="Piganeau G."/>
        </authorList>
    </citation>
    <scope>NUCLEOTIDE SEQUENCE [LARGE SCALE GENOMIC DNA]</scope>
    <source>
        <strain evidence="8">RCC 1115</strain>
    </source>
</reference>
<dbReference type="InterPro" id="IPR012926">
    <property type="entry name" value="TMEM120A/B"/>
</dbReference>
<feature type="transmembrane region" description="Helical" evidence="6">
    <location>
        <begin position="327"/>
        <end position="349"/>
    </location>
</feature>
<dbReference type="InParanoid" id="A0A090N3I1"/>
<keyword evidence="4 6" id="KW-1133">Transmembrane helix</keyword>
<evidence type="ECO:0000313" key="7">
    <source>
        <dbReference type="EMBL" id="CEF98158.1"/>
    </source>
</evidence>
<dbReference type="EMBL" id="CAID01000005">
    <property type="protein sequence ID" value="CEF98158.1"/>
    <property type="molecule type" value="Genomic_DNA"/>
</dbReference>
<reference evidence="7 9" key="1">
    <citation type="journal article" date="2006" name="Proc. Natl. Acad. Sci. U.S.A.">
        <title>Genome analysis of the smallest free-living eukaryote Ostreococcus tauri unveils many unique features.</title>
        <authorList>
            <person name="Derelle E."/>
            <person name="Ferraz C."/>
            <person name="Rombauts S."/>
            <person name="Rouze P."/>
            <person name="Worden A.Z."/>
            <person name="Robbens S."/>
            <person name="Partensky F."/>
            <person name="Degroeve S."/>
            <person name="Echeynie S."/>
            <person name="Cooke R."/>
            <person name="Saeys Y."/>
            <person name="Wuyts J."/>
            <person name="Jabbari K."/>
            <person name="Bowler C."/>
            <person name="Panaud O."/>
            <person name="Piegu B."/>
            <person name="Ball S.G."/>
            <person name="Ral J.-P."/>
            <person name="Bouget F.-Y."/>
            <person name="Piganeau G."/>
            <person name="De Baets B."/>
            <person name="Picard A."/>
            <person name="Delseny M."/>
            <person name="Demaille J."/>
            <person name="Van de Peer Y."/>
            <person name="Moreau H."/>
        </authorList>
    </citation>
    <scope>NUCLEOTIDE SEQUENCE [LARGE SCALE GENOMIC DNA]</scope>
    <source>
        <strain evidence="7 9">OTTH0595</strain>
    </source>
</reference>
<gene>
    <name evidence="8" type="ORF">BE221DRAFT_69651</name>
    <name evidence="7" type="ORF">OT_ostta05g04670</name>
</gene>
<feature type="transmembrane region" description="Helical" evidence="6">
    <location>
        <begin position="133"/>
        <end position="152"/>
    </location>
</feature>
<feature type="transmembrane region" description="Helical" evidence="6">
    <location>
        <begin position="172"/>
        <end position="193"/>
    </location>
</feature>
<evidence type="ECO:0000256" key="2">
    <source>
        <dbReference type="ARBA" id="ARBA00009700"/>
    </source>
</evidence>
<dbReference type="GO" id="GO:0016020">
    <property type="term" value="C:membrane"/>
    <property type="evidence" value="ECO:0007669"/>
    <property type="project" value="UniProtKB-SubCell"/>
</dbReference>
<dbReference type="Proteomes" id="UP000195557">
    <property type="component" value="Unassembled WGS sequence"/>
</dbReference>
<comment type="similarity">
    <text evidence="2">Belongs to the TMEM120 family.</text>
</comment>
<keyword evidence="9" id="KW-1185">Reference proteome</keyword>
<proteinExistence type="inferred from homology"/>
<sequence>MPADADAARETAERARELERKAHVISGRVAQLDSNTKSIKSDLNALIESLRELERCVETEDPTCDSNEVRGAVYGARRVIQGAGPGGDLFGYCAREEETRRSRFLKLFVGGAVELSSARQESRLRLKEEYYQFRDRMTLVYVFAPLALLLGYSERVRPRALDATQIGYLRAFYPIALQLYWVWLLYFYTALALRENILRVNGSTIRPWWIKHHYYSAAMSLCVLTMQLDSPACEAFTSRFLTFTTLQGIVMLVQNRYQRFRMYTRVAMGKASPMDVASGELSGGQLKLLYPLLFGLQAMQLSVGTSVLWVVWTTYRIESHVMREWQASVAGVLFTLMAIGNFTATVNTLRSKRTFAMRKKKFGSFSKDTDHQD</sequence>
<name>A0A090N3I1_OSTTA</name>
<dbReference type="Pfam" id="PF07851">
    <property type="entry name" value="TMEM120A-B"/>
    <property type="match status" value="1"/>
</dbReference>
<dbReference type="OrthoDB" id="2015098at2759"/>
<keyword evidence="3 6" id="KW-0812">Transmembrane</keyword>
<evidence type="ECO:0000256" key="4">
    <source>
        <dbReference type="ARBA" id="ARBA00022989"/>
    </source>
</evidence>
<evidence type="ECO:0000256" key="3">
    <source>
        <dbReference type="ARBA" id="ARBA00022692"/>
    </source>
</evidence>
<comment type="subcellular location">
    <subcellularLocation>
        <location evidence="1">Membrane</location>
        <topology evidence="1">Multi-pass membrane protein</topology>
    </subcellularLocation>
</comment>
<dbReference type="PANTHER" id="PTHR21433:SF0">
    <property type="entry name" value="TRANSMEMBRANE PROTEIN 120 HOMOLOG"/>
    <property type="match status" value="1"/>
</dbReference>
<protein>
    <submittedName>
        <fullName evidence="7 8">TMPIT-like</fullName>
    </submittedName>
</protein>
<dbReference type="Proteomes" id="UP000009170">
    <property type="component" value="Unassembled WGS sequence"/>
</dbReference>
<accession>A0A454XQE7</accession>
<evidence type="ECO:0000256" key="1">
    <source>
        <dbReference type="ARBA" id="ARBA00004141"/>
    </source>
</evidence>
<dbReference type="EMBL" id="KZ155776">
    <property type="protein sequence ID" value="OUS47753.1"/>
    <property type="molecule type" value="Genomic_DNA"/>
</dbReference>
<evidence type="ECO:0000256" key="5">
    <source>
        <dbReference type="ARBA" id="ARBA00023136"/>
    </source>
</evidence>
<accession>A0A090N3I1</accession>
<feature type="transmembrane region" description="Helical" evidence="6">
    <location>
        <begin position="288"/>
        <end position="312"/>
    </location>
</feature>
<accession>A0A1Y5II26</accession>
<keyword evidence="5 6" id="KW-0472">Membrane</keyword>
<dbReference type="AlphaFoldDB" id="A0A090N3I1"/>
<evidence type="ECO:0000313" key="8">
    <source>
        <dbReference type="EMBL" id="OUS47753.1"/>
    </source>
</evidence>
<dbReference type="PANTHER" id="PTHR21433">
    <property type="entry name" value="TRANSMEMBRANE PROTEIN INDUCED BY TUMOR NECROSIS FACTOR ALPHA"/>
    <property type="match status" value="1"/>
</dbReference>
<reference evidence="7" key="2">
    <citation type="journal article" date="2014" name="BMC Genomics">
        <title>An improved genome of the model marine alga Ostreococcus tauri unfolds by assessing Illumina de novo assemblies.</title>
        <authorList>
            <person name="Blanc-Mathieu R."/>
            <person name="Verhelst B."/>
            <person name="Derelle E."/>
            <person name="Rombauts S."/>
            <person name="Bouget F.Y."/>
            <person name="Carre I."/>
            <person name="Chateau A."/>
            <person name="Eyre-Walker A."/>
            <person name="Grimsley N."/>
            <person name="Moreau H."/>
            <person name="Piegu B."/>
            <person name="Rivals E."/>
            <person name="Schackwitz W."/>
            <person name="Van de Peer Y."/>
            <person name="Piganeau G."/>
        </authorList>
    </citation>
    <scope>NUCLEOTIDE SEQUENCE</scope>
    <source>
        <strain evidence="7">RCC4221</strain>
    </source>
</reference>
<evidence type="ECO:0000256" key="6">
    <source>
        <dbReference type="SAM" id="Phobius"/>
    </source>
</evidence>
<evidence type="ECO:0000313" key="9">
    <source>
        <dbReference type="Proteomes" id="UP000009170"/>
    </source>
</evidence>
<dbReference type="FunCoup" id="A0A090N3I1">
    <property type="interactions" value="534"/>
</dbReference>